<evidence type="ECO:0000313" key="1">
    <source>
        <dbReference type="EMBL" id="OAQ34969.1"/>
    </source>
</evidence>
<dbReference type="AlphaFoldDB" id="A0A197KF06"/>
<dbReference type="Proteomes" id="UP000078512">
    <property type="component" value="Unassembled WGS sequence"/>
</dbReference>
<dbReference type="EMBL" id="KV442016">
    <property type="protein sequence ID" value="OAQ34969.1"/>
    <property type="molecule type" value="Genomic_DNA"/>
</dbReference>
<keyword evidence="2" id="KW-1185">Reference proteome</keyword>
<gene>
    <name evidence="1" type="ORF">K457DRAFT_1815084</name>
</gene>
<reference evidence="1 2" key="1">
    <citation type="submission" date="2016-05" db="EMBL/GenBank/DDBJ databases">
        <title>Genome sequencing reveals origins of a unique bacterial endosymbiosis in the earliest lineages of terrestrial Fungi.</title>
        <authorList>
            <consortium name="DOE Joint Genome Institute"/>
            <person name="Uehling J."/>
            <person name="Gryganskyi A."/>
            <person name="Hameed K."/>
            <person name="Tschaplinski T."/>
            <person name="Misztal P."/>
            <person name="Wu S."/>
            <person name="Desiro A."/>
            <person name="Vande Pol N."/>
            <person name="Du Z.-Y."/>
            <person name="Zienkiewicz A."/>
            <person name="Zienkiewicz K."/>
            <person name="Morin E."/>
            <person name="Tisserant E."/>
            <person name="Splivallo R."/>
            <person name="Hainaut M."/>
            <person name="Henrissat B."/>
            <person name="Ohm R."/>
            <person name="Kuo A."/>
            <person name="Yan J."/>
            <person name="Lipzen A."/>
            <person name="Nolan M."/>
            <person name="Labutti K."/>
            <person name="Barry K."/>
            <person name="Goldstein A."/>
            <person name="Labbe J."/>
            <person name="Schadt C."/>
            <person name="Tuskan G."/>
            <person name="Grigoriev I."/>
            <person name="Martin F."/>
            <person name="Vilgalys R."/>
            <person name="Bonito G."/>
        </authorList>
    </citation>
    <scope>NUCLEOTIDE SEQUENCE [LARGE SCALE GENOMIC DNA]</scope>
    <source>
        <strain evidence="1 2">AG-77</strain>
    </source>
</reference>
<protein>
    <submittedName>
        <fullName evidence="1">Uncharacterized protein</fullName>
    </submittedName>
</protein>
<organism evidence="1 2">
    <name type="scientific">Linnemannia elongata AG-77</name>
    <dbReference type="NCBI Taxonomy" id="1314771"/>
    <lineage>
        <taxon>Eukaryota</taxon>
        <taxon>Fungi</taxon>
        <taxon>Fungi incertae sedis</taxon>
        <taxon>Mucoromycota</taxon>
        <taxon>Mortierellomycotina</taxon>
        <taxon>Mortierellomycetes</taxon>
        <taxon>Mortierellales</taxon>
        <taxon>Mortierellaceae</taxon>
        <taxon>Linnemannia</taxon>
    </lineage>
</organism>
<sequence length="157" mass="17632">MSSCNGKRNEQSPLRYLRLHLRDSFLTTGYFDDHSWNTRDSASGGFSQKFFVLRWNAKVVQRRITVRRPGTHIGSTLGLDKPLRELPIPVKLLSVASACTPTGNALDQTRTSVTGFLVHVPDIVRPGLRAFAPTRFLRAEFLPPISTARSTLQEVLR</sequence>
<accession>A0A197KF06</accession>
<proteinExistence type="predicted"/>
<evidence type="ECO:0000313" key="2">
    <source>
        <dbReference type="Proteomes" id="UP000078512"/>
    </source>
</evidence>
<name>A0A197KF06_9FUNG</name>